<reference evidence="2" key="1">
    <citation type="submission" date="2020-03" db="EMBL/GenBank/DDBJ databases">
        <authorList>
            <person name="Weist P."/>
        </authorList>
    </citation>
    <scope>NUCLEOTIDE SEQUENCE</scope>
</reference>
<dbReference type="AlphaFoldDB" id="A0A9N7V015"/>
<protein>
    <submittedName>
        <fullName evidence="2">Uncharacterized protein</fullName>
    </submittedName>
</protein>
<organism evidence="2 3">
    <name type="scientific">Pleuronectes platessa</name>
    <name type="common">European plaice</name>
    <dbReference type="NCBI Taxonomy" id="8262"/>
    <lineage>
        <taxon>Eukaryota</taxon>
        <taxon>Metazoa</taxon>
        <taxon>Chordata</taxon>
        <taxon>Craniata</taxon>
        <taxon>Vertebrata</taxon>
        <taxon>Euteleostomi</taxon>
        <taxon>Actinopterygii</taxon>
        <taxon>Neopterygii</taxon>
        <taxon>Teleostei</taxon>
        <taxon>Neoteleostei</taxon>
        <taxon>Acanthomorphata</taxon>
        <taxon>Carangaria</taxon>
        <taxon>Pleuronectiformes</taxon>
        <taxon>Pleuronectoidei</taxon>
        <taxon>Pleuronectidae</taxon>
        <taxon>Pleuronectes</taxon>
    </lineage>
</organism>
<proteinExistence type="predicted"/>
<feature type="region of interest" description="Disordered" evidence="1">
    <location>
        <begin position="41"/>
        <end position="60"/>
    </location>
</feature>
<accession>A0A9N7V015</accession>
<name>A0A9N7V015_PLEPL</name>
<evidence type="ECO:0000256" key="1">
    <source>
        <dbReference type="SAM" id="MobiDB-lite"/>
    </source>
</evidence>
<sequence length="120" mass="13385">MCPMPSTVNECILKDHRGEEVRRGARDCAFGESHLLTQKLRERARQRESSVSGVPATPHRRQALIRPSMYSILHSTGVCVMCQSDFSGVKSKTHGICHLEEKTTLPSKALLLKIKMNVAL</sequence>
<keyword evidence="3" id="KW-1185">Reference proteome</keyword>
<gene>
    <name evidence="2" type="ORF">PLEPLA_LOCUS27751</name>
</gene>
<dbReference type="Proteomes" id="UP001153269">
    <property type="component" value="Unassembled WGS sequence"/>
</dbReference>
<comment type="caution">
    <text evidence="2">The sequence shown here is derived from an EMBL/GenBank/DDBJ whole genome shotgun (WGS) entry which is preliminary data.</text>
</comment>
<evidence type="ECO:0000313" key="3">
    <source>
        <dbReference type="Proteomes" id="UP001153269"/>
    </source>
</evidence>
<dbReference type="EMBL" id="CADEAL010002372">
    <property type="protein sequence ID" value="CAB1439985.1"/>
    <property type="molecule type" value="Genomic_DNA"/>
</dbReference>
<evidence type="ECO:0000313" key="2">
    <source>
        <dbReference type="EMBL" id="CAB1439985.1"/>
    </source>
</evidence>